<sequence length="148" mass="16375">MIEISVHADVRDYREKPLLGLSRRKAACVAAAATVAIGLGAALVHVWGMRLEDAAWPVMGACVPVWLLGFWSPLGLPAEDYLAAWARHRLGRNRVPNEVARPADRGARRMRRRHGAARRPARGEELLGRPASRGELRRARRAQGVHRG</sequence>
<feature type="compositionally biased region" description="Basic residues" evidence="1">
    <location>
        <begin position="138"/>
        <end position="148"/>
    </location>
</feature>
<feature type="compositionally biased region" description="Basic residues" evidence="1">
    <location>
        <begin position="108"/>
        <end position="120"/>
    </location>
</feature>
<evidence type="ECO:0000313" key="3">
    <source>
        <dbReference type="EMBL" id="MVN16247.1"/>
    </source>
</evidence>
<feature type="transmembrane region" description="Helical" evidence="2">
    <location>
        <begin position="26"/>
        <end position="48"/>
    </location>
</feature>
<dbReference type="Proteomes" id="UP000468327">
    <property type="component" value="Unassembled WGS sequence"/>
</dbReference>
<evidence type="ECO:0000256" key="2">
    <source>
        <dbReference type="SAM" id="Phobius"/>
    </source>
</evidence>
<keyword evidence="2" id="KW-1133">Transmembrane helix</keyword>
<comment type="caution">
    <text evidence="3">The sequence shown here is derived from an EMBL/GenBank/DDBJ whole genome shotgun (WGS) entry which is preliminary data.</text>
</comment>
<dbReference type="AlphaFoldDB" id="A0A6N8IK44"/>
<evidence type="ECO:0000256" key="1">
    <source>
        <dbReference type="SAM" id="MobiDB-lite"/>
    </source>
</evidence>
<dbReference type="Pfam" id="PF12666">
    <property type="entry name" value="PrgI"/>
    <property type="match status" value="1"/>
</dbReference>
<keyword evidence="4" id="KW-1185">Reference proteome</keyword>
<dbReference type="RefSeq" id="WP_157007581.1">
    <property type="nucleotide sequence ID" value="NZ_WPOC01000026.1"/>
</dbReference>
<organism evidence="3 4">
    <name type="scientific">Gordonibacter urolithinfaciens</name>
    <dbReference type="NCBI Taxonomy" id="1335613"/>
    <lineage>
        <taxon>Bacteria</taxon>
        <taxon>Bacillati</taxon>
        <taxon>Actinomycetota</taxon>
        <taxon>Coriobacteriia</taxon>
        <taxon>Eggerthellales</taxon>
        <taxon>Eggerthellaceae</taxon>
        <taxon>Gordonibacter</taxon>
    </lineage>
</organism>
<proteinExistence type="predicted"/>
<name>A0A6N8IK44_9ACTN</name>
<gene>
    <name evidence="3" type="ORF">GO738_13015</name>
</gene>
<dbReference type="EMBL" id="WPOC01000026">
    <property type="protein sequence ID" value="MVN16247.1"/>
    <property type="molecule type" value="Genomic_DNA"/>
</dbReference>
<keyword evidence="2" id="KW-0812">Transmembrane</keyword>
<feature type="compositionally biased region" description="Basic and acidic residues" evidence="1">
    <location>
        <begin position="121"/>
        <end position="137"/>
    </location>
</feature>
<dbReference type="InterPro" id="IPR024414">
    <property type="entry name" value="Uncharacterised_PrgI"/>
</dbReference>
<keyword evidence="2" id="KW-0472">Membrane</keyword>
<reference evidence="3 4" key="1">
    <citation type="submission" date="2019-11" db="EMBL/GenBank/DDBJ databases">
        <title>Whole genome shotgun sequencing (WGS) data from Adlercreutzia equolifaciens ResAG-91, Eggerthella lenta MRI-F36, MRI-F37, MRI-F40, ResAG-49, ResAG-88, ResAG-121, ResAG-145, and Gordonibacter sp. ResAG-5, ResAG-26, ResAG-43, ResAG-50, ResAG-59.</title>
        <authorList>
            <person name="Stoll D.A."/>
            <person name="Danylec N."/>
            <person name="Franz C.M.A.P."/>
            <person name="Huch M."/>
        </authorList>
    </citation>
    <scope>NUCLEOTIDE SEQUENCE [LARGE SCALE GENOMIC DNA]</scope>
    <source>
        <strain evidence="3 4">ResAG-59</strain>
    </source>
</reference>
<evidence type="ECO:0000313" key="4">
    <source>
        <dbReference type="Proteomes" id="UP000468327"/>
    </source>
</evidence>
<protein>
    <submittedName>
        <fullName evidence="3">PrgI family protein</fullName>
    </submittedName>
</protein>
<accession>A0A6N8IK44</accession>
<feature type="region of interest" description="Disordered" evidence="1">
    <location>
        <begin position="97"/>
        <end position="148"/>
    </location>
</feature>